<dbReference type="Proteomes" id="UP001321473">
    <property type="component" value="Unassembled WGS sequence"/>
</dbReference>
<name>A0AAQ4FBA9_AMBAM</name>
<sequence>MPNFLLDVDIKVNNFLEYCSWTFSQGTAYRLRSRLQIDGDCTSVGAGKIECPVKLEGLMVSYESVKIAEKSQRRGLIARLCLNEETSTADLFVSKGYATLTVHREHNWTRKLALKVNALEIPCAPLRKPSSTQIWTRRSCKRRRGSASAICDGCSRLNTRRC</sequence>
<evidence type="ECO:0000313" key="1">
    <source>
        <dbReference type="EMBL" id="KAK8784062.1"/>
    </source>
</evidence>
<keyword evidence="2" id="KW-1185">Reference proteome</keyword>
<organism evidence="1 2">
    <name type="scientific">Amblyomma americanum</name>
    <name type="common">Lone star tick</name>
    <dbReference type="NCBI Taxonomy" id="6943"/>
    <lineage>
        <taxon>Eukaryota</taxon>
        <taxon>Metazoa</taxon>
        <taxon>Ecdysozoa</taxon>
        <taxon>Arthropoda</taxon>
        <taxon>Chelicerata</taxon>
        <taxon>Arachnida</taxon>
        <taxon>Acari</taxon>
        <taxon>Parasitiformes</taxon>
        <taxon>Ixodida</taxon>
        <taxon>Ixodoidea</taxon>
        <taxon>Ixodidae</taxon>
        <taxon>Amblyomminae</taxon>
        <taxon>Amblyomma</taxon>
    </lineage>
</organism>
<protein>
    <submittedName>
        <fullName evidence="1">Uncharacterized protein</fullName>
    </submittedName>
</protein>
<proteinExistence type="predicted"/>
<dbReference type="AlphaFoldDB" id="A0AAQ4FBA9"/>
<dbReference type="EMBL" id="JARKHS020004887">
    <property type="protein sequence ID" value="KAK8784062.1"/>
    <property type="molecule type" value="Genomic_DNA"/>
</dbReference>
<comment type="caution">
    <text evidence="1">The sequence shown here is derived from an EMBL/GenBank/DDBJ whole genome shotgun (WGS) entry which is preliminary data.</text>
</comment>
<evidence type="ECO:0000313" key="2">
    <source>
        <dbReference type="Proteomes" id="UP001321473"/>
    </source>
</evidence>
<reference evidence="1 2" key="1">
    <citation type="journal article" date="2023" name="Arcadia Sci">
        <title>De novo assembly of a long-read Amblyomma americanum tick genome.</title>
        <authorList>
            <person name="Chou S."/>
            <person name="Poskanzer K.E."/>
            <person name="Rollins M."/>
            <person name="Thuy-Boun P.S."/>
        </authorList>
    </citation>
    <scope>NUCLEOTIDE SEQUENCE [LARGE SCALE GENOMIC DNA]</scope>
    <source>
        <strain evidence="1">F_SG_1</strain>
        <tissue evidence="1">Salivary glands</tissue>
    </source>
</reference>
<accession>A0AAQ4FBA9</accession>
<gene>
    <name evidence="1" type="ORF">V5799_009562</name>
</gene>